<reference evidence="3 4" key="1">
    <citation type="submission" date="2023-01" db="EMBL/GenBank/DDBJ databases">
        <title>Analysis of 21 Apiospora genomes using comparative genomics revels a genus with tremendous synthesis potential of carbohydrate active enzymes and secondary metabolites.</title>
        <authorList>
            <person name="Sorensen T."/>
        </authorList>
    </citation>
    <scope>NUCLEOTIDE SEQUENCE [LARGE SCALE GENOMIC DNA]</scope>
    <source>
        <strain evidence="3 4">CBS 20057</strain>
    </source>
</reference>
<evidence type="ECO:0000256" key="2">
    <source>
        <dbReference type="SAM" id="Phobius"/>
    </source>
</evidence>
<feature type="region of interest" description="Disordered" evidence="1">
    <location>
        <begin position="312"/>
        <end position="333"/>
    </location>
</feature>
<organism evidence="3 4">
    <name type="scientific">Apiospora marii</name>
    <dbReference type="NCBI Taxonomy" id="335849"/>
    <lineage>
        <taxon>Eukaryota</taxon>
        <taxon>Fungi</taxon>
        <taxon>Dikarya</taxon>
        <taxon>Ascomycota</taxon>
        <taxon>Pezizomycotina</taxon>
        <taxon>Sordariomycetes</taxon>
        <taxon>Xylariomycetidae</taxon>
        <taxon>Amphisphaeriales</taxon>
        <taxon>Apiosporaceae</taxon>
        <taxon>Apiospora</taxon>
    </lineage>
</organism>
<dbReference type="Proteomes" id="UP001396898">
    <property type="component" value="Unassembled WGS sequence"/>
</dbReference>
<evidence type="ECO:0000313" key="4">
    <source>
        <dbReference type="Proteomes" id="UP001396898"/>
    </source>
</evidence>
<dbReference type="PANTHER" id="PTHR35394">
    <property type="entry name" value="DUF3176 DOMAIN-CONTAINING PROTEIN"/>
    <property type="match status" value="1"/>
</dbReference>
<feature type="transmembrane region" description="Helical" evidence="2">
    <location>
        <begin position="222"/>
        <end position="244"/>
    </location>
</feature>
<dbReference type="PANTHER" id="PTHR35394:SF5">
    <property type="entry name" value="DUF3176 DOMAIN-CONTAINING PROTEIN"/>
    <property type="match status" value="1"/>
</dbReference>
<protein>
    <submittedName>
        <fullName evidence="3">Uncharacterized protein</fullName>
    </submittedName>
</protein>
<keyword evidence="2" id="KW-0472">Membrane</keyword>
<feature type="compositionally biased region" description="Polar residues" evidence="1">
    <location>
        <begin position="318"/>
        <end position="333"/>
    </location>
</feature>
<keyword evidence="4" id="KW-1185">Reference proteome</keyword>
<accession>A0ABR1ST04</accession>
<evidence type="ECO:0000313" key="3">
    <source>
        <dbReference type="EMBL" id="KAK8037357.1"/>
    </source>
</evidence>
<sequence>MPPVNTTSCPELNLPGVTTLPGYLSVVASVCFFYPSIQYYAGTVRNGILQEETAKDPIPLLPGGPSASPVSESLWNYGFSNPCLVENQLYYTNTSFNHSNIKGGLVVVDDMTVPQRCVYGFNSHWKEALEDNGLSDIIFGGASGPVCYPSTKYDVMTCDNTWWLGNIFNGGNATISSINTFLNTGFKSFTNQIRTYGKDWHNNTLVASGTMMETTVCTEFNWVWLIYPLVLLFATFILFIAVLLSSSGMFGYVEETIWKSSVLPLLFYGLEDQHRQDGLRLSTTKELGTLAKKLKVDFSTKGSEWRLHAVDTREASESSRNSITPEGMNSHQL</sequence>
<comment type="caution">
    <text evidence="3">The sequence shown here is derived from an EMBL/GenBank/DDBJ whole genome shotgun (WGS) entry which is preliminary data.</text>
</comment>
<name>A0ABR1ST04_9PEZI</name>
<keyword evidence="2" id="KW-0812">Transmembrane</keyword>
<dbReference type="EMBL" id="JAQQWI010000002">
    <property type="protein sequence ID" value="KAK8037357.1"/>
    <property type="molecule type" value="Genomic_DNA"/>
</dbReference>
<gene>
    <name evidence="3" type="ORF">PG991_000703</name>
</gene>
<evidence type="ECO:0000256" key="1">
    <source>
        <dbReference type="SAM" id="MobiDB-lite"/>
    </source>
</evidence>
<proteinExistence type="predicted"/>
<keyword evidence="2" id="KW-1133">Transmembrane helix</keyword>